<evidence type="ECO:0000256" key="3">
    <source>
        <dbReference type="ARBA" id="ARBA00023125"/>
    </source>
</evidence>
<dbReference type="EMBL" id="PQGA01000013">
    <property type="protein sequence ID" value="POR48750.1"/>
    <property type="molecule type" value="Genomic_DNA"/>
</dbReference>
<dbReference type="SUPFAM" id="SSF46785">
    <property type="entry name" value="Winged helix' DNA-binding domain"/>
    <property type="match status" value="1"/>
</dbReference>
<dbReference type="Pfam" id="PF03466">
    <property type="entry name" value="LysR_substrate"/>
    <property type="match status" value="1"/>
</dbReference>
<dbReference type="FunFam" id="1.10.10.10:FF:000001">
    <property type="entry name" value="LysR family transcriptional regulator"/>
    <property type="match status" value="1"/>
</dbReference>
<protein>
    <submittedName>
        <fullName evidence="6">LysR family transcriptional regulator</fullName>
    </submittedName>
</protein>
<dbReference type="AlphaFoldDB" id="A0A2S4M218"/>
<evidence type="ECO:0000256" key="4">
    <source>
        <dbReference type="ARBA" id="ARBA00023163"/>
    </source>
</evidence>
<comment type="caution">
    <text evidence="6">The sequence shown here is derived from an EMBL/GenBank/DDBJ whole genome shotgun (WGS) entry which is preliminary data.</text>
</comment>
<evidence type="ECO:0000313" key="6">
    <source>
        <dbReference type="EMBL" id="POR48750.1"/>
    </source>
</evidence>
<gene>
    <name evidence="6" type="ORF">B0G62_11335</name>
</gene>
<dbReference type="PANTHER" id="PTHR30537">
    <property type="entry name" value="HTH-TYPE TRANSCRIPTIONAL REGULATOR"/>
    <property type="match status" value="1"/>
</dbReference>
<dbReference type="Gene3D" id="3.40.190.290">
    <property type="match status" value="1"/>
</dbReference>
<evidence type="ECO:0000256" key="2">
    <source>
        <dbReference type="ARBA" id="ARBA00023015"/>
    </source>
</evidence>
<proteinExistence type="inferred from homology"/>
<keyword evidence="3" id="KW-0238">DNA-binding</keyword>
<dbReference type="InterPro" id="IPR036390">
    <property type="entry name" value="WH_DNA-bd_sf"/>
</dbReference>
<dbReference type="OrthoDB" id="9110639at2"/>
<dbReference type="Pfam" id="PF00126">
    <property type="entry name" value="HTH_1"/>
    <property type="match status" value="1"/>
</dbReference>
<sequence>MKDNLDGVATFVQVVEAGSFALAAERMNLTRSAVGKAISRLEARLGARLLHRSTRSQSLTAEGQSYYEGCVRALAELDNAEAALDHSGIEPSGRLRVSVPEAFGHLCVAPVLLDLARQYPQLQIDLSFTDRVTDLLEEGIDLAVRIGELRDSTTLAARHLGTQHVVIGASPAYLARHGTPASLDDLADHVGIAYSCGGNVAPWWGALGALGAAGGDERDGAVKPVPIRSQISMDDIQAIAAAAIDGYGLAWLPCWLLTRFAQSGALVPVLDSYRVRSQEIYAVWPKERHLRAKTRVAIDALKARIPAMIGE</sequence>
<evidence type="ECO:0000313" key="7">
    <source>
        <dbReference type="Proteomes" id="UP000237381"/>
    </source>
</evidence>
<keyword evidence="4" id="KW-0804">Transcription</keyword>
<dbReference type="SUPFAM" id="SSF53850">
    <property type="entry name" value="Periplasmic binding protein-like II"/>
    <property type="match status" value="1"/>
</dbReference>
<dbReference type="InterPro" id="IPR058163">
    <property type="entry name" value="LysR-type_TF_proteobact-type"/>
</dbReference>
<dbReference type="InterPro" id="IPR005119">
    <property type="entry name" value="LysR_subst-bd"/>
</dbReference>
<evidence type="ECO:0000259" key="5">
    <source>
        <dbReference type="PROSITE" id="PS50931"/>
    </source>
</evidence>
<dbReference type="GO" id="GO:0043565">
    <property type="term" value="F:sequence-specific DNA binding"/>
    <property type="evidence" value="ECO:0007669"/>
    <property type="project" value="TreeGrafter"/>
</dbReference>
<dbReference type="PROSITE" id="PS50931">
    <property type="entry name" value="HTH_LYSR"/>
    <property type="match status" value="1"/>
</dbReference>
<dbReference type="Gene3D" id="1.10.10.10">
    <property type="entry name" value="Winged helix-like DNA-binding domain superfamily/Winged helix DNA-binding domain"/>
    <property type="match status" value="1"/>
</dbReference>
<dbReference type="CDD" id="cd08475">
    <property type="entry name" value="PBP2_CrgA_like_6"/>
    <property type="match status" value="1"/>
</dbReference>
<keyword evidence="2" id="KW-0805">Transcription regulation</keyword>
<dbReference type="GO" id="GO:0003700">
    <property type="term" value="F:DNA-binding transcription factor activity"/>
    <property type="evidence" value="ECO:0007669"/>
    <property type="project" value="InterPro"/>
</dbReference>
<dbReference type="Proteomes" id="UP000237381">
    <property type="component" value="Unassembled WGS sequence"/>
</dbReference>
<dbReference type="PANTHER" id="PTHR30537:SF5">
    <property type="entry name" value="HTH-TYPE TRANSCRIPTIONAL ACTIVATOR TTDR-RELATED"/>
    <property type="match status" value="1"/>
</dbReference>
<organism evidence="6 7">
    <name type="scientific">Paraburkholderia eburnea</name>
    <dbReference type="NCBI Taxonomy" id="1189126"/>
    <lineage>
        <taxon>Bacteria</taxon>
        <taxon>Pseudomonadati</taxon>
        <taxon>Pseudomonadota</taxon>
        <taxon>Betaproteobacteria</taxon>
        <taxon>Burkholderiales</taxon>
        <taxon>Burkholderiaceae</taxon>
        <taxon>Paraburkholderia</taxon>
    </lineage>
</organism>
<dbReference type="GO" id="GO:0006351">
    <property type="term" value="P:DNA-templated transcription"/>
    <property type="evidence" value="ECO:0007669"/>
    <property type="project" value="TreeGrafter"/>
</dbReference>
<reference evidence="6 7" key="1">
    <citation type="submission" date="2018-01" db="EMBL/GenBank/DDBJ databases">
        <title>Genomic Encyclopedia of Type Strains, Phase III (KMG-III): the genomes of soil and plant-associated and newly described type strains.</title>
        <authorList>
            <person name="Whitman W."/>
        </authorList>
    </citation>
    <scope>NUCLEOTIDE SEQUENCE [LARGE SCALE GENOMIC DNA]</scope>
    <source>
        <strain evidence="6 7">JCM 18070</strain>
    </source>
</reference>
<name>A0A2S4M218_9BURK</name>
<feature type="domain" description="HTH lysR-type" evidence="5">
    <location>
        <begin position="3"/>
        <end position="60"/>
    </location>
</feature>
<evidence type="ECO:0000256" key="1">
    <source>
        <dbReference type="ARBA" id="ARBA00009437"/>
    </source>
</evidence>
<accession>A0A2S4M218</accession>
<keyword evidence="7" id="KW-1185">Reference proteome</keyword>
<dbReference type="RefSeq" id="WP_103706149.1">
    <property type="nucleotide sequence ID" value="NZ_PQGA01000013.1"/>
</dbReference>
<dbReference type="InterPro" id="IPR036388">
    <property type="entry name" value="WH-like_DNA-bd_sf"/>
</dbReference>
<comment type="similarity">
    <text evidence="1">Belongs to the LysR transcriptional regulatory family.</text>
</comment>
<dbReference type="InterPro" id="IPR000847">
    <property type="entry name" value="LysR_HTH_N"/>
</dbReference>